<reference evidence="3 4" key="1">
    <citation type="submission" date="2020-10" db="EMBL/GenBank/DDBJ databases">
        <title>Sequencing the genomes of 1000 actinobacteria strains.</title>
        <authorList>
            <person name="Klenk H.-P."/>
        </authorList>
    </citation>
    <scope>NUCLEOTIDE SEQUENCE [LARGE SCALE GENOMIC DNA]</scope>
    <source>
        <strain evidence="3 4">DSM 43748</strain>
    </source>
</reference>
<evidence type="ECO:0000259" key="2">
    <source>
        <dbReference type="Pfam" id="PF02538"/>
    </source>
</evidence>
<proteinExistence type="predicted"/>
<evidence type="ECO:0000313" key="3">
    <source>
        <dbReference type="EMBL" id="MBE1561737.1"/>
    </source>
</evidence>
<dbReference type="InterPro" id="IPR003692">
    <property type="entry name" value="Hydantoinase_B"/>
</dbReference>
<evidence type="ECO:0000313" key="4">
    <source>
        <dbReference type="Proteomes" id="UP000661607"/>
    </source>
</evidence>
<dbReference type="RefSeq" id="WP_318781883.1">
    <property type="nucleotide sequence ID" value="NZ_BAAASY010000011.1"/>
</dbReference>
<dbReference type="Proteomes" id="UP000661607">
    <property type="component" value="Unassembled WGS sequence"/>
</dbReference>
<protein>
    <submittedName>
        <fullName evidence="3">N-methylhydantoinase B</fullName>
        <ecNumber evidence="3">3.5.2.14</ecNumber>
    </submittedName>
</protein>
<sequence length="624" mass="65029">MTADLTAEVLRNALVVAAEEASVVVVRSAYSTFIVEGSDASAAVLDVRGRLIAQSMATTLMNSMALKVALPALLADHPLSGMRPGDAYVMNDAYRGGVHTNDLLVYRPVFVAGRPAYLTATMIHVSDLGGLSAGGMAPLATDIFLEGLQLPPVLLATSAGIVPAIEAILRANSRTPDKVMGDVRALLAGTAVAAARVSALVSEYGAAGLAKGVDDYLDHTEARTRAALAELPRGRFAASYPIDDDGVHPDRPHVVRVTVTLPCESPVREGGDTETGLPKIPRSPGTPATGRQETRLPETGLQETGLQEPEFEEREGAAGARGGAPVVVDFAGTDPQVPAAINSSASQSMAAAVFAVRCFLDPTIPMNDGCLRAIDVRLPTGSLLNATPPHPCGGRFVPIYAAMEAVFQALSDAMPERAIAASGILQPFSIAAVGAPYWIHLSYDFGGVGARRGLDGPDATGVHFGIGRNSVPQAEPVETRCPLIVESVETIPDSGGPGMFRGGLGSRTVLRFLAPCHVTTRGDRLRHAPPGRDGGRPGRLGGFFKRHLDGTLERLPAKAGNVRFEEGEAFVVETTGGGGLGSPLARERALVEADLKAGLITERGAREDYGLLTPAASPAPPDRN</sequence>
<keyword evidence="4" id="KW-1185">Reference proteome</keyword>
<evidence type="ECO:0000256" key="1">
    <source>
        <dbReference type="SAM" id="MobiDB-lite"/>
    </source>
</evidence>
<dbReference type="GO" id="GO:0047423">
    <property type="term" value="F:N-methylhydantoinase (ATP-hydrolyzing) activity"/>
    <property type="evidence" value="ECO:0007669"/>
    <property type="project" value="UniProtKB-EC"/>
</dbReference>
<dbReference type="EMBL" id="JADBEF010000001">
    <property type="protein sequence ID" value="MBE1561737.1"/>
    <property type="molecule type" value="Genomic_DNA"/>
</dbReference>
<dbReference type="EC" id="3.5.2.14" evidence="3"/>
<comment type="caution">
    <text evidence="3">The sequence shown here is derived from an EMBL/GenBank/DDBJ whole genome shotgun (WGS) entry which is preliminary data.</text>
</comment>
<accession>A0ABR9KI89</accession>
<feature type="domain" description="Hydantoinase B/oxoprolinase" evidence="2">
    <location>
        <begin position="324"/>
        <end position="583"/>
    </location>
</feature>
<keyword evidence="3" id="KW-0378">Hydrolase</keyword>
<dbReference type="PANTHER" id="PTHR11365">
    <property type="entry name" value="5-OXOPROLINASE RELATED"/>
    <property type="match status" value="1"/>
</dbReference>
<dbReference type="InterPro" id="IPR045079">
    <property type="entry name" value="Oxoprolinase-like"/>
</dbReference>
<feature type="region of interest" description="Disordered" evidence="1">
    <location>
        <begin position="264"/>
        <end position="317"/>
    </location>
</feature>
<gene>
    <name evidence="3" type="ORF">H4W81_004516</name>
</gene>
<dbReference type="PANTHER" id="PTHR11365:SF23">
    <property type="entry name" value="HYPOTHETICAL 5-OXOPROLINASE (EUROFUNG)-RELATED"/>
    <property type="match status" value="1"/>
</dbReference>
<name>A0ABR9KI89_9ACTN</name>
<organism evidence="3 4">
    <name type="scientific">Nonomuraea africana</name>
    <dbReference type="NCBI Taxonomy" id="46171"/>
    <lineage>
        <taxon>Bacteria</taxon>
        <taxon>Bacillati</taxon>
        <taxon>Actinomycetota</taxon>
        <taxon>Actinomycetes</taxon>
        <taxon>Streptosporangiales</taxon>
        <taxon>Streptosporangiaceae</taxon>
        <taxon>Nonomuraea</taxon>
    </lineage>
</organism>
<feature type="domain" description="Hydantoinase B/oxoprolinase" evidence="2">
    <location>
        <begin position="5"/>
        <end position="261"/>
    </location>
</feature>
<dbReference type="Pfam" id="PF02538">
    <property type="entry name" value="Hydantoinase_B"/>
    <property type="match status" value="2"/>
</dbReference>